<dbReference type="Proteomes" id="UP000198816">
    <property type="component" value="Unassembled WGS sequence"/>
</dbReference>
<keyword evidence="1" id="KW-0812">Transmembrane</keyword>
<proteinExistence type="predicted"/>
<feature type="transmembrane region" description="Helical" evidence="1">
    <location>
        <begin position="12"/>
        <end position="34"/>
    </location>
</feature>
<evidence type="ECO:0000313" key="4">
    <source>
        <dbReference type="Proteomes" id="UP000198816"/>
    </source>
</evidence>
<organism evidence="3 4">
    <name type="scientific">Thiocapsa roseopersicina</name>
    <dbReference type="NCBI Taxonomy" id="1058"/>
    <lineage>
        <taxon>Bacteria</taxon>
        <taxon>Pseudomonadati</taxon>
        <taxon>Pseudomonadota</taxon>
        <taxon>Gammaproteobacteria</taxon>
        <taxon>Chromatiales</taxon>
        <taxon>Chromatiaceae</taxon>
        <taxon>Thiocapsa</taxon>
    </lineage>
</organism>
<evidence type="ECO:0000256" key="1">
    <source>
        <dbReference type="SAM" id="Phobius"/>
    </source>
</evidence>
<reference evidence="4" key="1">
    <citation type="submission" date="2016-10" db="EMBL/GenBank/DDBJ databases">
        <authorList>
            <person name="Varghese N."/>
            <person name="Submissions S."/>
        </authorList>
    </citation>
    <scope>NUCLEOTIDE SEQUENCE [LARGE SCALE GENOMIC DNA]</scope>
    <source>
        <strain evidence="4">DSM 217</strain>
    </source>
</reference>
<evidence type="ECO:0000259" key="2">
    <source>
        <dbReference type="Pfam" id="PF09851"/>
    </source>
</evidence>
<keyword evidence="1" id="KW-0472">Membrane</keyword>
<dbReference type="InterPro" id="IPR018649">
    <property type="entry name" value="SHOCT"/>
</dbReference>
<keyword evidence="1" id="KW-1133">Transmembrane helix</keyword>
<keyword evidence="4" id="KW-1185">Reference proteome</keyword>
<name>A0A1H3DXM5_THIRO</name>
<accession>A0A1H3DXM5</accession>
<dbReference type="Pfam" id="PF09851">
    <property type="entry name" value="SHOCT"/>
    <property type="match status" value="1"/>
</dbReference>
<dbReference type="RefSeq" id="WP_093038679.1">
    <property type="nucleotide sequence ID" value="NZ_FNNZ01000069.1"/>
</dbReference>
<feature type="domain" description="SHOCT" evidence="2">
    <location>
        <begin position="46"/>
        <end position="71"/>
    </location>
</feature>
<sequence>MLGSEHFGMGWGGLGMVLVWVLPILLIVLLVRYFTRDREGKRESSAMEILEARYARGEIDRDEYLKRRADLTGRSGDEARCKT</sequence>
<dbReference type="EMBL" id="FNNZ01000069">
    <property type="protein sequence ID" value="SDX71242.1"/>
    <property type="molecule type" value="Genomic_DNA"/>
</dbReference>
<dbReference type="OrthoDB" id="1123500at2"/>
<evidence type="ECO:0000313" key="3">
    <source>
        <dbReference type="EMBL" id="SDX71242.1"/>
    </source>
</evidence>
<protein>
    <submittedName>
        <fullName evidence="3">Putative membrane protein</fullName>
    </submittedName>
</protein>
<dbReference type="STRING" id="1058.SAMN05421783_1691"/>
<dbReference type="AlphaFoldDB" id="A0A1H3DXM5"/>
<gene>
    <name evidence="3" type="ORF">SAMN05421783_1691</name>
</gene>